<dbReference type="FunFam" id="3.40.50.10810:FF:000035">
    <property type="entry name" value="DsDNA-dependent ATPase (Rad54b)"/>
    <property type="match status" value="1"/>
</dbReference>
<dbReference type="InterPro" id="IPR038718">
    <property type="entry name" value="SNF2-like_sf"/>
</dbReference>
<dbReference type="Gene3D" id="1.20.120.850">
    <property type="entry name" value="SWI2/SNF2 ATPases, N-terminal domain"/>
    <property type="match status" value="1"/>
</dbReference>
<name>A0A4S2N5G4_9PEZI</name>
<dbReference type="InterPro" id="IPR001650">
    <property type="entry name" value="Helicase_C-like"/>
</dbReference>
<keyword evidence="2" id="KW-0378">Hydrolase</keyword>
<feature type="region of interest" description="Disordered" evidence="4">
    <location>
        <begin position="1"/>
        <end position="113"/>
    </location>
</feature>
<keyword evidence="8" id="KW-1185">Reference proteome</keyword>
<dbReference type="InterPro" id="IPR014001">
    <property type="entry name" value="Helicase_ATP-bd"/>
</dbReference>
<evidence type="ECO:0000313" key="8">
    <source>
        <dbReference type="Proteomes" id="UP000298138"/>
    </source>
</evidence>
<dbReference type="GO" id="GO:0005524">
    <property type="term" value="F:ATP binding"/>
    <property type="evidence" value="ECO:0007669"/>
    <property type="project" value="InterPro"/>
</dbReference>
<proteinExistence type="predicted"/>
<gene>
    <name evidence="7" type="ORF">EX30DRAFT_375976</name>
</gene>
<dbReference type="InterPro" id="IPR000330">
    <property type="entry name" value="SNF2_N"/>
</dbReference>
<sequence length="926" mass="102353">MKKFVPPLLKNRPPPSDTDGTPPPAKKQRVNSTGSTGSNSSGRSTPGSGFKTPFAAPTPLNRTNSGSNFKSPFTSTASKFRKPLLSLANPKSTTSVSKSTEPTGSVPTTQPVGSGSVSYEGYYNILWRKKTTKKHKTFDGDGVLVISNGYATLKDQSGKDLGKTMMNKALEPGDTISVGGKDVEIDSLLSKNDYLAGRPFLKAVNAKDVTKSAASQNSLAFKGLAKGFKTPLLNNTVMEKTDKKVPTPRHDPNAEGSLVMKRWYGKVPSGKTVVDVVVDPYLSQHLRPHQREGVDFMYQCVMGMKNFEGKGAILADEMGLGKTLQTIALLWTLLKQNPIYEDPPVVKKAMIVCPVTLINNWRKEFKKWLGNERIGVFVADSKANLRDFIAGRTYSVMIIGYEKLQRVHAELKKANIDIVIADEGHRLKTEKNKSAQAIRSLDTPRRIILSGTPLQNDLHEFFIMVDFVNPGLLETYATFRKEFENPILKSRQPNATSKSIELGSARSEELARITSMFVLRRTAEILSKFLPPKSEYVVFCRPTSRQLAVYRNILDSRMFEECLGSPSSSLCLITMLKKLCNSPGLLSKDDSEIAPVEGLLQAVDPKYLTSKAPSTSGKLRVLSRIVQALKANTDEKIVIVSNYTSTLDMIQTMLSSHGLTFLRLDGKTPTDKRQELVDRFNRTDSNFSFAFLLSAKSGGAGLNLIGASRLLLFDLDWNPATDAQAMARIHRDGQKRPVFIYRMLTTGCFDEKIFQRQITKQGLADEIMDSKKGAAAFTLSELRDLFTLIEDTKCGTHDLMGCSCGGKGYVKDEELEGVTEKEWNINDSDSDDAEDFTSLFVKASQISEAMIKAKRPAEKKREKEALGALILYEHIDTDLLAGGGGRGVDEEGDEYPDVSVEDDVLMNVLCEEGKQREVSYVFQRSY</sequence>
<dbReference type="InParanoid" id="A0A4S2N5G4"/>
<evidence type="ECO:0000256" key="3">
    <source>
        <dbReference type="ARBA" id="ARBA00022840"/>
    </source>
</evidence>
<dbReference type="SUPFAM" id="SSF52540">
    <property type="entry name" value="P-loop containing nucleoside triphosphate hydrolases"/>
    <property type="match status" value="2"/>
</dbReference>
<dbReference type="Gene3D" id="3.40.50.10810">
    <property type="entry name" value="Tandem AAA-ATPase domain"/>
    <property type="match status" value="1"/>
</dbReference>
<feature type="domain" description="Helicase C-terminal" evidence="6">
    <location>
        <begin position="621"/>
        <end position="783"/>
    </location>
</feature>
<dbReference type="Gene3D" id="3.40.50.300">
    <property type="entry name" value="P-loop containing nucleotide triphosphate hydrolases"/>
    <property type="match status" value="1"/>
</dbReference>
<evidence type="ECO:0000259" key="6">
    <source>
        <dbReference type="PROSITE" id="PS51194"/>
    </source>
</evidence>
<evidence type="ECO:0000256" key="1">
    <source>
        <dbReference type="ARBA" id="ARBA00022741"/>
    </source>
</evidence>
<keyword evidence="3" id="KW-0067">ATP-binding</keyword>
<dbReference type="PANTHER" id="PTHR45629:SF7">
    <property type="entry name" value="DNA EXCISION REPAIR PROTEIN ERCC-6-RELATED"/>
    <property type="match status" value="1"/>
</dbReference>
<dbReference type="EMBL" id="ML220112">
    <property type="protein sequence ID" value="TGZ84522.1"/>
    <property type="molecule type" value="Genomic_DNA"/>
</dbReference>
<dbReference type="SMART" id="SM00487">
    <property type="entry name" value="DEXDc"/>
    <property type="match status" value="1"/>
</dbReference>
<evidence type="ECO:0000256" key="2">
    <source>
        <dbReference type="ARBA" id="ARBA00022801"/>
    </source>
</evidence>
<dbReference type="GO" id="GO:0015616">
    <property type="term" value="F:DNA translocase activity"/>
    <property type="evidence" value="ECO:0007669"/>
    <property type="project" value="TreeGrafter"/>
</dbReference>
<dbReference type="PROSITE" id="PS51194">
    <property type="entry name" value="HELICASE_CTER"/>
    <property type="match status" value="1"/>
</dbReference>
<dbReference type="Proteomes" id="UP000298138">
    <property type="component" value="Unassembled WGS sequence"/>
</dbReference>
<feature type="domain" description="Helicase ATP-binding" evidence="5">
    <location>
        <begin position="303"/>
        <end position="471"/>
    </location>
</feature>
<accession>A0A4S2N5G4</accession>
<dbReference type="InterPro" id="IPR027417">
    <property type="entry name" value="P-loop_NTPase"/>
</dbReference>
<reference evidence="7 8" key="1">
    <citation type="submission" date="2019-04" db="EMBL/GenBank/DDBJ databases">
        <title>Comparative genomics and transcriptomics to analyze fruiting body development in filamentous ascomycetes.</title>
        <authorList>
            <consortium name="DOE Joint Genome Institute"/>
            <person name="Lutkenhaus R."/>
            <person name="Traeger S."/>
            <person name="Breuer J."/>
            <person name="Kuo A."/>
            <person name="Lipzen A."/>
            <person name="Pangilinan J."/>
            <person name="Dilworth D."/>
            <person name="Sandor L."/>
            <person name="Poggeler S."/>
            <person name="Barry K."/>
            <person name="Grigoriev I.V."/>
            <person name="Nowrousian M."/>
        </authorList>
    </citation>
    <scope>NUCLEOTIDE SEQUENCE [LARGE SCALE GENOMIC DNA]</scope>
    <source>
        <strain evidence="7 8">CBS 389.68</strain>
    </source>
</reference>
<dbReference type="PANTHER" id="PTHR45629">
    <property type="entry name" value="SNF2/RAD54 FAMILY MEMBER"/>
    <property type="match status" value="1"/>
</dbReference>
<dbReference type="Pfam" id="PF00176">
    <property type="entry name" value="SNF2-rel_dom"/>
    <property type="match status" value="1"/>
</dbReference>
<dbReference type="AlphaFoldDB" id="A0A4S2N5G4"/>
<evidence type="ECO:0000313" key="7">
    <source>
        <dbReference type="EMBL" id="TGZ84522.1"/>
    </source>
</evidence>
<feature type="compositionally biased region" description="Low complexity" evidence="4">
    <location>
        <begin position="32"/>
        <end position="49"/>
    </location>
</feature>
<protein>
    <submittedName>
        <fullName evidence="7">Uncharacterized protein</fullName>
    </submittedName>
</protein>
<dbReference type="GO" id="GO:0005634">
    <property type="term" value="C:nucleus"/>
    <property type="evidence" value="ECO:0007669"/>
    <property type="project" value="TreeGrafter"/>
</dbReference>
<organism evidence="7 8">
    <name type="scientific">Ascodesmis nigricans</name>
    <dbReference type="NCBI Taxonomy" id="341454"/>
    <lineage>
        <taxon>Eukaryota</taxon>
        <taxon>Fungi</taxon>
        <taxon>Dikarya</taxon>
        <taxon>Ascomycota</taxon>
        <taxon>Pezizomycotina</taxon>
        <taxon>Pezizomycetes</taxon>
        <taxon>Pezizales</taxon>
        <taxon>Ascodesmidaceae</taxon>
        <taxon>Ascodesmis</taxon>
    </lineage>
</organism>
<dbReference type="CDD" id="cd18793">
    <property type="entry name" value="SF2_C_SNF"/>
    <property type="match status" value="1"/>
</dbReference>
<dbReference type="STRING" id="341454.A0A4S2N5G4"/>
<dbReference type="GO" id="GO:0016787">
    <property type="term" value="F:hydrolase activity"/>
    <property type="evidence" value="ECO:0007669"/>
    <property type="project" value="UniProtKB-KW"/>
</dbReference>
<feature type="compositionally biased region" description="Pro residues" evidence="4">
    <location>
        <begin position="12"/>
        <end position="25"/>
    </location>
</feature>
<feature type="compositionally biased region" description="Polar residues" evidence="4">
    <location>
        <begin position="60"/>
        <end position="78"/>
    </location>
</feature>
<dbReference type="Pfam" id="PF00271">
    <property type="entry name" value="Helicase_C"/>
    <property type="match status" value="1"/>
</dbReference>
<dbReference type="GO" id="GO:0000724">
    <property type="term" value="P:double-strand break repair via homologous recombination"/>
    <property type="evidence" value="ECO:0007669"/>
    <property type="project" value="TreeGrafter"/>
</dbReference>
<feature type="compositionally biased region" description="Polar residues" evidence="4">
    <location>
        <begin position="89"/>
        <end position="113"/>
    </location>
</feature>
<dbReference type="GO" id="GO:0007131">
    <property type="term" value="P:reciprocal meiotic recombination"/>
    <property type="evidence" value="ECO:0007669"/>
    <property type="project" value="TreeGrafter"/>
</dbReference>
<dbReference type="CDD" id="cd18004">
    <property type="entry name" value="DEXHc_RAD54"/>
    <property type="match status" value="1"/>
</dbReference>
<evidence type="ECO:0000256" key="4">
    <source>
        <dbReference type="SAM" id="MobiDB-lite"/>
    </source>
</evidence>
<evidence type="ECO:0000259" key="5">
    <source>
        <dbReference type="PROSITE" id="PS51192"/>
    </source>
</evidence>
<dbReference type="InterPro" id="IPR049730">
    <property type="entry name" value="SNF2/RAD54-like_C"/>
</dbReference>
<dbReference type="PROSITE" id="PS51192">
    <property type="entry name" value="HELICASE_ATP_BIND_1"/>
    <property type="match status" value="1"/>
</dbReference>
<dbReference type="OrthoDB" id="413460at2759"/>
<dbReference type="InterPro" id="IPR050496">
    <property type="entry name" value="SNF2_RAD54_helicase_repair"/>
</dbReference>
<dbReference type="SMART" id="SM00490">
    <property type="entry name" value="HELICc"/>
    <property type="match status" value="1"/>
</dbReference>
<dbReference type="FunCoup" id="A0A4S2N5G4">
    <property type="interactions" value="41"/>
</dbReference>
<keyword evidence="1" id="KW-0547">Nucleotide-binding</keyword>